<evidence type="ECO:0000313" key="2">
    <source>
        <dbReference type="Proteomes" id="UP000734343"/>
    </source>
</evidence>
<keyword evidence="2" id="KW-1185">Reference proteome</keyword>
<gene>
    <name evidence="1" type="ORF">J1778_14155</name>
</gene>
<name>A0ABS6LXR7_9GAMM</name>
<comment type="caution">
    <text evidence="1">The sequence shown here is derived from an EMBL/GenBank/DDBJ whole genome shotgun (WGS) entry which is preliminary data.</text>
</comment>
<proteinExistence type="predicted"/>
<protein>
    <submittedName>
        <fullName evidence="1">Uncharacterized protein</fullName>
    </submittedName>
</protein>
<sequence>MAKNKEYAIRASCWFWRKNGGIHKKYNAQGDINILIANEKNNVTLITKSVNGGDNGLEERKMYFEKIKNHWGLNDEK</sequence>
<organism evidence="1 2">
    <name type="scientific">Rahnella bonaserana</name>
    <dbReference type="NCBI Taxonomy" id="2816248"/>
    <lineage>
        <taxon>Bacteria</taxon>
        <taxon>Pseudomonadati</taxon>
        <taxon>Pseudomonadota</taxon>
        <taxon>Gammaproteobacteria</taxon>
        <taxon>Enterobacterales</taxon>
        <taxon>Yersiniaceae</taxon>
        <taxon>Rahnella</taxon>
    </lineage>
</organism>
<evidence type="ECO:0000313" key="1">
    <source>
        <dbReference type="EMBL" id="MBU9856418.1"/>
    </source>
</evidence>
<dbReference type="Proteomes" id="UP000734343">
    <property type="component" value="Unassembled WGS sequence"/>
</dbReference>
<reference evidence="1 2" key="1">
    <citation type="submission" date="2021-03" db="EMBL/GenBank/DDBJ databases">
        <title>Five novel Rahnella species.</title>
        <authorList>
            <person name="Brady C."/>
            <person name="Asselin J."/>
            <person name="Beer S."/>
            <person name="Bruberg M.B."/>
            <person name="Crampton B."/>
            <person name="Venter S."/>
            <person name="Arnold D."/>
            <person name="Denman S."/>
        </authorList>
    </citation>
    <scope>NUCLEOTIDE SEQUENCE [LARGE SCALE GENOMIC DNA]</scope>
    <source>
        <strain evidence="1 2">H11b</strain>
    </source>
</reference>
<accession>A0ABS6LXR7</accession>
<dbReference type="EMBL" id="JAFMOW010000064">
    <property type="protein sequence ID" value="MBU9856418.1"/>
    <property type="molecule type" value="Genomic_DNA"/>
</dbReference>